<feature type="compositionally biased region" description="Basic and acidic residues" evidence="1">
    <location>
        <begin position="172"/>
        <end position="182"/>
    </location>
</feature>
<feature type="compositionally biased region" description="Basic and acidic residues" evidence="1">
    <location>
        <begin position="209"/>
        <end position="220"/>
    </location>
</feature>
<accession>G0PBV3</accession>
<reference evidence="3" key="1">
    <citation type="submission" date="2011-07" db="EMBL/GenBank/DDBJ databases">
        <authorList>
            <consortium name="Caenorhabditis brenneri Sequencing and Analysis Consortium"/>
            <person name="Wilson R.K."/>
        </authorList>
    </citation>
    <scope>NUCLEOTIDE SEQUENCE [LARGE SCALE GENOMIC DNA]</scope>
    <source>
        <strain evidence="3">PB2801</strain>
    </source>
</reference>
<dbReference type="HOGENOM" id="CLU_1257045_0_0_1"/>
<name>G0PBV3_CAEBE</name>
<feature type="region of interest" description="Disordered" evidence="1">
    <location>
        <begin position="1"/>
        <end position="220"/>
    </location>
</feature>
<sequence length="220" mass="23952">MLIGCHTADRANTRRKTGNSSRRGKKGKKDKSQRSKRGKKDASKRDKKKPVGQSASAPPAATGAPKPLGSKDPAGSQREKKVVSSEPSQKPSNEKDKSSRGGSKREKKKESSKREKKPEKKPEKKESEQQPVTPSPNANPSPAVKVEDDDMHTAREMHSPKTSTPSAATDPKPNEQAEKENIQSKYVNDDEGAAPQSLGPKKSNTMLEGDEKKADNSLYK</sequence>
<protein>
    <submittedName>
        <fullName evidence="2">Uncharacterized protein</fullName>
    </submittedName>
</protein>
<dbReference type="Proteomes" id="UP000008068">
    <property type="component" value="Unassembled WGS sequence"/>
</dbReference>
<feature type="compositionally biased region" description="Basic and acidic residues" evidence="1">
    <location>
        <begin position="108"/>
        <end position="128"/>
    </location>
</feature>
<dbReference type="OMA" id="MHTAREM"/>
<dbReference type="AlphaFoldDB" id="G0PBV3"/>
<evidence type="ECO:0000313" key="3">
    <source>
        <dbReference type="Proteomes" id="UP000008068"/>
    </source>
</evidence>
<gene>
    <name evidence="2" type="ORF">CAEBREN_21686</name>
</gene>
<feature type="compositionally biased region" description="Basic residues" evidence="1">
    <location>
        <begin position="13"/>
        <end position="39"/>
    </location>
</feature>
<dbReference type="EMBL" id="GL380221">
    <property type="protein sequence ID" value="EGT50680.1"/>
    <property type="molecule type" value="Genomic_DNA"/>
</dbReference>
<dbReference type="InParanoid" id="G0PBV3"/>
<keyword evidence="3" id="KW-1185">Reference proteome</keyword>
<proteinExistence type="predicted"/>
<dbReference type="OrthoDB" id="5871813at2759"/>
<dbReference type="eggNOG" id="KOG3627">
    <property type="taxonomic scope" value="Eukaryota"/>
</dbReference>
<organism evidence="3">
    <name type="scientific">Caenorhabditis brenneri</name>
    <name type="common">Nematode worm</name>
    <dbReference type="NCBI Taxonomy" id="135651"/>
    <lineage>
        <taxon>Eukaryota</taxon>
        <taxon>Metazoa</taxon>
        <taxon>Ecdysozoa</taxon>
        <taxon>Nematoda</taxon>
        <taxon>Chromadorea</taxon>
        <taxon>Rhabditida</taxon>
        <taxon>Rhabditina</taxon>
        <taxon>Rhabditomorpha</taxon>
        <taxon>Rhabditoidea</taxon>
        <taxon>Rhabditidae</taxon>
        <taxon>Peloderinae</taxon>
        <taxon>Caenorhabditis</taxon>
    </lineage>
</organism>
<feature type="compositionally biased region" description="Low complexity" evidence="1">
    <location>
        <begin position="55"/>
        <end position="67"/>
    </location>
</feature>
<evidence type="ECO:0000256" key="1">
    <source>
        <dbReference type="SAM" id="MobiDB-lite"/>
    </source>
</evidence>
<evidence type="ECO:0000313" key="2">
    <source>
        <dbReference type="EMBL" id="EGT50680.1"/>
    </source>
</evidence>